<dbReference type="RefSeq" id="WP_132599996.1">
    <property type="nucleotide sequence ID" value="NZ_NRRP01000024.1"/>
</dbReference>
<name>A0A4R2NVV0_RHOAD</name>
<dbReference type="Proteomes" id="UP000295733">
    <property type="component" value="Unassembled WGS sequence"/>
</dbReference>
<dbReference type="AlphaFoldDB" id="A0A4R2NVV0"/>
<sequence length="329" mass="36589">MRFPYGKRDSEEAVVVEIKRPDEMKTITARADGNRAKLRANIDTYVSQTCEYVKSIRANFDARQAVCGILGMSNIRSTSGLLICGTSNDRDAPILTELISEREPRIRYMYYDKLYEKLCDAYARSRKQYVKVGKSYEGTEGVHLTVMASISPDQVHDCAYLIDIGGKRENRVSIVVSGSAYVKILDAAGRQIEARLEIEFGAPQVFQIEFSNSLTHGFLSVSCNNGEVVNLQRQDGYQNALSMENAVIGSDLNGKLGACCILGATILRYRTLGIKEKLELLGFLSRRGEAGGGIEFNGNQHLRRGFGGGFVQEAKEARPIFRKSLYYSD</sequence>
<gene>
    <name evidence="1" type="ORF">EV656_102222</name>
</gene>
<keyword evidence="2" id="KW-1185">Reference proteome</keyword>
<accession>A0A4R2NVV0</accession>
<reference evidence="1 2" key="1">
    <citation type="submission" date="2019-03" db="EMBL/GenBank/DDBJ databases">
        <title>Genomic Encyclopedia of Type Strains, Phase IV (KMG-IV): sequencing the most valuable type-strain genomes for metagenomic binning, comparative biology and taxonomic classification.</title>
        <authorList>
            <person name="Goeker M."/>
        </authorList>
    </citation>
    <scope>NUCLEOTIDE SEQUENCE [LARGE SCALE GENOMIC DNA]</scope>
    <source>
        <strain evidence="1 2">DSM 2781</strain>
    </source>
</reference>
<proteinExistence type="predicted"/>
<dbReference type="EMBL" id="SLXL01000002">
    <property type="protein sequence ID" value="TCP26259.1"/>
    <property type="molecule type" value="Genomic_DNA"/>
</dbReference>
<evidence type="ECO:0000313" key="2">
    <source>
        <dbReference type="Proteomes" id="UP000295733"/>
    </source>
</evidence>
<protein>
    <submittedName>
        <fullName evidence="1">Uncharacterized protein</fullName>
    </submittedName>
</protein>
<comment type="caution">
    <text evidence="1">The sequence shown here is derived from an EMBL/GenBank/DDBJ whole genome shotgun (WGS) entry which is preliminary data.</text>
</comment>
<organism evidence="1 2">
    <name type="scientific">Rhodovulum adriaticum</name>
    <name type="common">Rhodopseudomonas adriatica</name>
    <dbReference type="NCBI Taxonomy" id="35804"/>
    <lineage>
        <taxon>Bacteria</taxon>
        <taxon>Pseudomonadati</taxon>
        <taxon>Pseudomonadota</taxon>
        <taxon>Alphaproteobacteria</taxon>
        <taxon>Rhodobacterales</taxon>
        <taxon>Paracoccaceae</taxon>
        <taxon>Rhodovulum</taxon>
    </lineage>
</organism>
<evidence type="ECO:0000313" key="1">
    <source>
        <dbReference type="EMBL" id="TCP26259.1"/>
    </source>
</evidence>
<dbReference type="OrthoDB" id="9819786at2"/>